<evidence type="ECO:0000313" key="2">
    <source>
        <dbReference type="EMBL" id="CAB4166130.1"/>
    </source>
</evidence>
<dbReference type="Gene3D" id="1.10.1750.10">
    <property type="match status" value="1"/>
</dbReference>
<accession>A0A6J5P2I5</accession>
<reference evidence="2" key="1">
    <citation type="submission" date="2020-04" db="EMBL/GenBank/DDBJ databases">
        <authorList>
            <person name="Chiriac C."/>
            <person name="Salcher M."/>
            <person name="Ghai R."/>
            <person name="Kavagutti S V."/>
        </authorList>
    </citation>
    <scope>NUCLEOTIDE SEQUENCE</scope>
</reference>
<dbReference type="SMART" id="SM00760">
    <property type="entry name" value="Bac_DnaA_C"/>
    <property type="match status" value="1"/>
</dbReference>
<name>A0A6J5P2I5_9CAUD</name>
<protein>
    <submittedName>
        <fullName evidence="2">Chromosomal replication initiator, DnaA C-terminal</fullName>
    </submittedName>
</protein>
<dbReference type="GO" id="GO:0006270">
    <property type="term" value="P:DNA replication initiation"/>
    <property type="evidence" value="ECO:0007669"/>
    <property type="project" value="InterPro"/>
</dbReference>
<sequence>MAKDWKDWIERDKWAEQIINAAAKVSGIPVEVLVGFDRRRKIFRVRALTMLIIREDAGVSWSDIARKFCNRHHTSVIHAVEQARNIELLETYQKILSKIRLEVAALSLDHRPGPDCDICNGPCNHYQA</sequence>
<dbReference type="InterPro" id="IPR013159">
    <property type="entry name" value="DnaA_C"/>
</dbReference>
<organism evidence="2">
    <name type="scientific">uncultured Caudovirales phage</name>
    <dbReference type="NCBI Taxonomy" id="2100421"/>
    <lineage>
        <taxon>Viruses</taxon>
        <taxon>Duplodnaviria</taxon>
        <taxon>Heunggongvirae</taxon>
        <taxon>Uroviricota</taxon>
        <taxon>Caudoviricetes</taxon>
        <taxon>Peduoviridae</taxon>
        <taxon>Maltschvirus</taxon>
        <taxon>Maltschvirus maltsch</taxon>
    </lineage>
</organism>
<dbReference type="Pfam" id="PF08299">
    <property type="entry name" value="Bac_DnaA_C"/>
    <property type="match status" value="1"/>
</dbReference>
<gene>
    <name evidence="2" type="ORF">UFOVP847_12</name>
</gene>
<dbReference type="GO" id="GO:0006275">
    <property type="term" value="P:regulation of DNA replication"/>
    <property type="evidence" value="ECO:0007669"/>
    <property type="project" value="InterPro"/>
</dbReference>
<dbReference type="EMBL" id="LR796789">
    <property type="protein sequence ID" value="CAB4166130.1"/>
    <property type="molecule type" value="Genomic_DNA"/>
</dbReference>
<dbReference type="InterPro" id="IPR010921">
    <property type="entry name" value="Trp_repressor/repl_initiator"/>
</dbReference>
<dbReference type="GO" id="GO:0043565">
    <property type="term" value="F:sequence-specific DNA binding"/>
    <property type="evidence" value="ECO:0007669"/>
    <property type="project" value="InterPro"/>
</dbReference>
<dbReference type="GO" id="GO:0005524">
    <property type="term" value="F:ATP binding"/>
    <property type="evidence" value="ECO:0007669"/>
    <property type="project" value="InterPro"/>
</dbReference>
<feature type="domain" description="Chromosomal replication initiator DnaA C-terminal" evidence="1">
    <location>
        <begin position="14"/>
        <end position="83"/>
    </location>
</feature>
<proteinExistence type="predicted"/>
<dbReference type="SUPFAM" id="SSF48295">
    <property type="entry name" value="TrpR-like"/>
    <property type="match status" value="1"/>
</dbReference>
<evidence type="ECO:0000259" key="1">
    <source>
        <dbReference type="SMART" id="SM00760"/>
    </source>
</evidence>